<dbReference type="GO" id="GO:0000049">
    <property type="term" value="F:tRNA binding"/>
    <property type="evidence" value="ECO:0007669"/>
    <property type="project" value="TreeGrafter"/>
</dbReference>
<dbReference type="EC" id="2.7.7.87" evidence="3"/>
<dbReference type="GO" id="GO:0005737">
    <property type="term" value="C:cytoplasm"/>
    <property type="evidence" value="ECO:0007669"/>
    <property type="project" value="UniProtKB-SubCell"/>
</dbReference>
<keyword evidence="7" id="KW-0548">Nucleotidyltransferase</keyword>
<dbReference type="InterPro" id="IPR017945">
    <property type="entry name" value="DHBP_synth_RibB-like_a/b_dom"/>
</dbReference>
<name>A0A832RWT6_9EURY</name>
<gene>
    <name evidence="13" type="ORF">HA299_04280</name>
</gene>
<keyword evidence="4" id="KW-0963">Cytoplasm</keyword>
<evidence type="ECO:0000259" key="12">
    <source>
        <dbReference type="PROSITE" id="PS51163"/>
    </source>
</evidence>
<keyword evidence="9" id="KW-0067">ATP-binding</keyword>
<dbReference type="InterPro" id="IPR006070">
    <property type="entry name" value="Sua5-like_dom"/>
</dbReference>
<dbReference type="GO" id="GO:0006450">
    <property type="term" value="P:regulation of translational fidelity"/>
    <property type="evidence" value="ECO:0007669"/>
    <property type="project" value="TreeGrafter"/>
</dbReference>
<dbReference type="GO" id="GO:0008033">
    <property type="term" value="P:tRNA processing"/>
    <property type="evidence" value="ECO:0007669"/>
    <property type="project" value="UniProtKB-KW"/>
</dbReference>
<keyword evidence="8" id="KW-0547">Nucleotide-binding</keyword>
<dbReference type="Pfam" id="PF01300">
    <property type="entry name" value="Sua5_yciO_yrdC"/>
    <property type="match status" value="1"/>
</dbReference>
<dbReference type="GO" id="GO:0003725">
    <property type="term" value="F:double-stranded RNA binding"/>
    <property type="evidence" value="ECO:0007669"/>
    <property type="project" value="InterPro"/>
</dbReference>
<accession>A0A832RWT6</accession>
<reference evidence="13" key="1">
    <citation type="journal article" date="2020" name="bioRxiv">
        <title>A rank-normalized archaeal taxonomy based on genome phylogeny resolves widespread incomplete and uneven classifications.</title>
        <authorList>
            <person name="Rinke C."/>
            <person name="Chuvochina M."/>
            <person name="Mussig A.J."/>
            <person name="Chaumeil P.-A."/>
            <person name="Waite D.W."/>
            <person name="Whitman W.B."/>
            <person name="Parks D.H."/>
            <person name="Hugenholtz P."/>
        </authorList>
    </citation>
    <scope>NUCLEOTIDE SEQUENCE</scope>
    <source>
        <strain evidence="13">UBA12518</strain>
    </source>
</reference>
<feature type="domain" description="YrdC-like" evidence="12">
    <location>
        <begin position="3"/>
        <end position="180"/>
    </location>
</feature>
<dbReference type="PROSITE" id="PS51163">
    <property type="entry name" value="YRDC"/>
    <property type="match status" value="1"/>
</dbReference>
<evidence type="ECO:0000256" key="8">
    <source>
        <dbReference type="ARBA" id="ARBA00022741"/>
    </source>
</evidence>
<dbReference type="GO" id="GO:0005524">
    <property type="term" value="F:ATP binding"/>
    <property type="evidence" value="ECO:0007669"/>
    <property type="project" value="UniProtKB-KW"/>
</dbReference>
<evidence type="ECO:0000313" key="14">
    <source>
        <dbReference type="Proteomes" id="UP000600363"/>
    </source>
</evidence>
<evidence type="ECO:0000256" key="1">
    <source>
        <dbReference type="ARBA" id="ARBA00004496"/>
    </source>
</evidence>
<comment type="subcellular location">
    <subcellularLocation>
        <location evidence="1">Cytoplasm</location>
    </subcellularLocation>
</comment>
<evidence type="ECO:0000256" key="3">
    <source>
        <dbReference type="ARBA" id="ARBA00012584"/>
    </source>
</evidence>
<organism evidence="13 14">
    <name type="scientific">Methermicoccus shengliensis</name>
    <dbReference type="NCBI Taxonomy" id="660064"/>
    <lineage>
        <taxon>Archaea</taxon>
        <taxon>Methanobacteriati</taxon>
        <taxon>Methanobacteriota</taxon>
        <taxon>Stenosarchaea group</taxon>
        <taxon>Methanomicrobia</taxon>
        <taxon>Methanosarcinales</taxon>
        <taxon>Methermicoccaceae</taxon>
        <taxon>Methermicoccus</taxon>
    </lineage>
</organism>
<evidence type="ECO:0000256" key="2">
    <source>
        <dbReference type="ARBA" id="ARBA00007663"/>
    </source>
</evidence>
<dbReference type="EMBL" id="DUIH01000013">
    <property type="protein sequence ID" value="HIH69821.1"/>
    <property type="molecule type" value="Genomic_DNA"/>
</dbReference>
<dbReference type="NCBIfam" id="TIGR00057">
    <property type="entry name" value="L-threonylcarbamoyladenylate synthase"/>
    <property type="match status" value="1"/>
</dbReference>
<comment type="similarity">
    <text evidence="2">Belongs to the SUA5 family.</text>
</comment>
<evidence type="ECO:0000256" key="5">
    <source>
        <dbReference type="ARBA" id="ARBA00022679"/>
    </source>
</evidence>
<keyword evidence="6" id="KW-0819">tRNA processing</keyword>
<evidence type="ECO:0000256" key="4">
    <source>
        <dbReference type="ARBA" id="ARBA00022490"/>
    </source>
</evidence>
<dbReference type="Proteomes" id="UP000600363">
    <property type="component" value="Unassembled WGS sequence"/>
</dbReference>
<dbReference type="PANTHER" id="PTHR17490">
    <property type="entry name" value="SUA5"/>
    <property type="match status" value="1"/>
</dbReference>
<evidence type="ECO:0000256" key="7">
    <source>
        <dbReference type="ARBA" id="ARBA00022695"/>
    </source>
</evidence>
<dbReference type="InterPro" id="IPR050156">
    <property type="entry name" value="TC-AMP_synthase_SUA5"/>
</dbReference>
<evidence type="ECO:0000313" key="13">
    <source>
        <dbReference type="EMBL" id="HIH69821.1"/>
    </source>
</evidence>
<evidence type="ECO:0000256" key="6">
    <source>
        <dbReference type="ARBA" id="ARBA00022694"/>
    </source>
</evidence>
<comment type="caution">
    <text evidence="13">The sequence shown here is derived from an EMBL/GenBank/DDBJ whole genome shotgun (WGS) entry which is preliminary data.</text>
</comment>
<dbReference type="RefSeq" id="WP_042685160.1">
    <property type="nucleotide sequence ID" value="NZ_DUIH01000013.1"/>
</dbReference>
<dbReference type="GO" id="GO:0061710">
    <property type="term" value="F:L-threonylcarbamoyladenylate synthase"/>
    <property type="evidence" value="ECO:0007669"/>
    <property type="project" value="UniProtKB-EC"/>
</dbReference>
<evidence type="ECO:0000256" key="9">
    <source>
        <dbReference type="ARBA" id="ARBA00022840"/>
    </source>
</evidence>
<evidence type="ECO:0000256" key="10">
    <source>
        <dbReference type="ARBA" id="ARBA00029774"/>
    </source>
</evidence>
<protein>
    <recommendedName>
        <fullName evidence="10">L-threonylcarbamoyladenylate synthase</fullName>
        <ecNumber evidence="3">2.7.7.87</ecNumber>
    </recommendedName>
    <alternativeName>
        <fullName evidence="10">L-threonylcarbamoyladenylate synthase</fullName>
    </alternativeName>
</protein>
<evidence type="ECO:0000256" key="11">
    <source>
        <dbReference type="ARBA" id="ARBA00048366"/>
    </source>
</evidence>
<dbReference type="PANTHER" id="PTHR17490:SF16">
    <property type="entry name" value="THREONYLCARBAMOYL-AMP SYNTHASE"/>
    <property type="match status" value="1"/>
</dbReference>
<dbReference type="AlphaFoldDB" id="A0A832RWT6"/>
<keyword evidence="5" id="KW-0808">Transferase</keyword>
<sequence length="192" mass="21104">MKQDEIERAVEVLRKGGVVAYPTETVYGLGARLQRAAIERVFSLKGRERTKPISMAVSSLDMMARYVHLDSMARRLIERLAPGPYTFVLPRRHTVPPELTGGGALVGVRYPSSTTALSLIERLGEPITSTSANRSGEAPPVHWSDVELDVDILIRGRCEYEEPSTVIEVGTLRILRRGAGVNAAERVLGQLL</sequence>
<dbReference type="Gene3D" id="3.90.870.10">
    <property type="entry name" value="DHBP synthase"/>
    <property type="match status" value="1"/>
</dbReference>
<dbReference type="SUPFAM" id="SSF55821">
    <property type="entry name" value="YrdC/RibB"/>
    <property type="match status" value="1"/>
</dbReference>
<comment type="catalytic activity">
    <reaction evidence="11">
        <text>L-threonine + hydrogencarbonate + ATP = L-threonylcarbamoyladenylate + diphosphate + H2O</text>
        <dbReference type="Rhea" id="RHEA:36407"/>
        <dbReference type="ChEBI" id="CHEBI:15377"/>
        <dbReference type="ChEBI" id="CHEBI:17544"/>
        <dbReference type="ChEBI" id="CHEBI:30616"/>
        <dbReference type="ChEBI" id="CHEBI:33019"/>
        <dbReference type="ChEBI" id="CHEBI:57926"/>
        <dbReference type="ChEBI" id="CHEBI:73682"/>
        <dbReference type="EC" id="2.7.7.87"/>
    </reaction>
</comment>
<proteinExistence type="inferred from homology"/>